<feature type="compositionally biased region" description="Pro residues" evidence="1">
    <location>
        <begin position="57"/>
        <end position="67"/>
    </location>
</feature>
<accession>A0A017HVA4</accession>
<keyword evidence="3" id="KW-1185">Reference proteome</keyword>
<evidence type="ECO:0000256" key="1">
    <source>
        <dbReference type="SAM" id="MobiDB-lite"/>
    </source>
</evidence>
<protein>
    <submittedName>
        <fullName evidence="2">Uncharacterized protein</fullName>
    </submittedName>
</protein>
<dbReference type="AlphaFoldDB" id="A0A017HVA4"/>
<sequence>MFPPRAPARPRSCRRHRSSSKHAGREVCSRARDPARTRVKRDPGSAGFACRASPIGGLPPPPGTLVG</sequence>
<feature type="compositionally biased region" description="Basic residues" evidence="1">
    <location>
        <begin position="11"/>
        <end position="22"/>
    </location>
</feature>
<evidence type="ECO:0000313" key="2">
    <source>
        <dbReference type="EMBL" id="EYD78265.1"/>
    </source>
</evidence>
<gene>
    <name evidence="2" type="ORF">Rumeso_00094</name>
</gene>
<dbReference type="EMBL" id="AOSK01000005">
    <property type="protein sequence ID" value="EYD78265.1"/>
    <property type="molecule type" value="Genomic_DNA"/>
</dbReference>
<feature type="region of interest" description="Disordered" evidence="1">
    <location>
        <begin position="1"/>
        <end position="67"/>
    </location>
</feature>
<proteinExistence type="predicted"/>
<evidence type="ECO:0000313" key="3">
    <source>
        <dbReference type="Proteomes" id="UP000019666"/>
    </source>
</evidence>
<name>A0A017HVA4_9RHOB</name>
<organism evidence="2 3">
    <name type="scientific">Rubellimicrobium mesophilum DSM 19309</name>
    <dbReference type="NCBI Taxonomy" id="442562"/>
    <lineage>
        <taxon>Bacteria</taxon>
        <taxon>Pseudomonadati</taxon>
        <taxon>Pseudomonadota</taxon>
        <taxon>Alphaproteobacteria</taxon>
        <taxon>Rhodobacterales</taxon>
        <taxon>Roseobacteraceae</taxon>
        <taxon>Rubellimicrobium</taxon>
    </lineage>
</organism>
<dbReference type="HOGENOM" id="CLU_2809812_0_0_5"/>
<feature type="compositionally biased region" description="Basic and acidic residues" evidence="1">
    <location>
        <begin position="23"/>
        <end position="43"/>
    </location>
</feature>
<dbReference type="Proteomes" id="UP000019666">
    <property type="component" value="Unassembled WGS sequence"/>
</dbReference>
<dbReference type="STRING" id="442562.Rumeso_00094"/>
<comment type="caution">
    <text evidence="2">The sequence shown here is derived from an EMBL/GenBank/DDBJ whole genome shotgun (WGS) entry which is preliminary data.</text>
</comment>
<reference evidence="2 3" key="1">
    <citation type="submission" date="2013-02" db="EMBL/GenBank/DDBJ databases">
        <authorList>
            <person name="Fiebig A."/>
            <person name="Goeker M."/>
            <person name="Klenk H.-P.P."/>
        </authorList>
    </citation>
    <scope>NUCLEOTIDE SEQUENCE [LARGE SCALE GENOMIC DNA]</scope>
    <source>
        <strain evidence="2 3">DSM 19309</strain>
    </source>
</reference>